<gene>
    <name evidence="2" type="ORF">L9F63_024256</name>
</gene>
<dbReference type="GO" id="GO:0006890">
    <property type="term" value="P:retrograde vesicle-mediated transport, Golgi to endoplasmic reticulum"/>
    <property type="evidence" value="ECO:0007669"/>
    <property type="project" value="TreeGrafter"/>
</dbReference>
<dbReference type="InterPro" id="IPR036322">
    <property type="entry name" value="WD40_repeat_dom_sf"/>
</dbReference>
<evidence type="ECO:0000259" key="1">
    <source>
        <dbReference type="Pfam" id="PF15492"/>
    </source>
</evidence>
<dbReference type="GO" id="GO:0000149">
    <property type="term" value="F:SNARE binding"/>
    <property type="evidence" value="ECO:0007669"/>
    <property type="project" value="TreeGrafter"/>
</dbReference>
<keyword evidence="3" id="KW-1185">Reference proteome</keyword>
<dbReference type="Pfam" id="PF15492">
    <property type="entry name" value="Nbas_N"/>
    <property type="match status" value="1"/>
</dbReference>
<dbReference type="InterPro" id="IPR029145">
    <property type="entry name" value="NBAS_N"/>
</dbReference>
<protein>
    <recommendedName>
        <fullName evidence="1">Neuroblastoma-amplified sequence N-terminal domain-containing protein</fullName>
    </recommendedName>
</protein>
<dbReference type="SUPFAM" id="SSF50978">
    <property type="entry name" value="WD40 repeat-like"/>
    <property type="match status" value="1"/>
</dbReference>
<accession>A0AAD7ZHC8</accession>
<comment type="caution">
    <text evidence="2">The sequence shown here is derived from an EMBL/GenBank/DDBJ whole genome shotgun (WGS) entry which is preliminary data.</text>
</comment>
<dbReference type="PANTHER" id="PTHR15922:SF2">
    <property type="entry name" value="NBAS SUBUNIT OF NRZ TETHERING COMPLEX"/>
    <property type="match status" value="1"/>
</dbReference>
<evidence type="ECO:0000313" key="3">
    <source>
        <dbReference type="Proteomes" id="UP001233999"/>
    </source>
</evidence>
<name>A0AAD7ZHC8_DIPPU</name>
<organism evidence="2 3">
    <name type="scientific">Diploptera punctata</name>
    <name type="common">Pacific beetle cockroach</name>
    <dbReference type="NCBI Taxonomy" id="6984"/>
    <lineage>
        <taxon>Eukaryota</taxon>
        <taxon>Metazoa</taxon>
        <taxon>Ecdysozoa</taxon>
        <taxon>Arthropoda</taxon>
        <taxon>Hexapoda</taxon>
        <taxon>Insecta</taxon>
        <taxon>Pterygota</taxon>
        <taxon>Neoptera</taxon>
        <taxon>Polyneoptera</taxon>
        <taxon>Dictyoptera</taxon>
        <taxon>Blattodea</taxon>
        <taxon>Blaberoidea</taxon>
        <taxon>Blaberidae</taxon>
        <taxon>Diplopterinae</taxon>
        <taxon>Diploptera</taxon>
    </lineage>
</organism>
<reference evidence="2" key="1">
    <citation type="journal article" date="2023" name="IScience">
        <title>Live-bearing cockroach genome reveals convergent evolutionary mechanisms linked to viviparity in insects and beyond.</title>
        <authorList>
            <person name="Fouks B."/>
            <person name="Harrison M.C."/>
            <person name="Mikhailova A.A."/>
            <person name="Marchal E."/>
            <person name="English S."/>
            <person name="Carruthers M."/>
            <person name="Jennings E.C."/>
            <person name="Chiamaka E.L."/>
            <person name="Frigard R.A."/>
            <person name="Pippel M."/>
            <person name="Attardo G.M."/>
            <person name="Benoit J.B."/>
            <person name="Bornberg-Bauer E."/>
            <person name="Tobe S.S."/>
        </authorList>
    </citation>
    <scope>NUCLEOTIDE SEQUENCE</scope>
    <source>
        <strain evidence="2">Stay&amp;Tobe</strain>
    </source>
</reference>
<proteinExistence type="predicted"/>
<dbReference type="GO" id="GO:0070939">
    <property type="term" value="C:Dsl1/NZR complex"/>
    <property type="evidence" value="ECO:0007669"/>
    <property type="project" value="TreeGrafter"/>
</dbReference>
<dbReference type="AlphaFoldDB" id="A0AAD7ZHC8"/>
<sequence length="367" mass="41866">MREICTVIWFPPTDGYQESHSFSFAQHYPHGITAVSYHPIHTLLFIAGPSSIKNLDPLKEHGSFMGLSTWRLLNDYPYCTLALSTDEEQAIWQAQKELVELDAFVTVKNRSTIIFKMQVSPGGKFLACLHSCGSFSIWHLPAIRLYKFWNLQEQPDYDVRNPLDKRRNDYSNYSTHPVDVNWWSDQAVIIARNSGAISVCSVGNLHNLLGDSPEFLAGPPQVSALCSDQGFLGLECETIFTSKKWSWDEYTMVSEMESSDDNDDDSDDGEGSLFNKSSAFLQTAVYAVTDLERFQPKKKKPKLCYKTYRLLGLKSTTPDELYARKIDNEEYGEALALAKAYNLDCDLVYQRQWRNNKVSIVTIHDYL</sequence>
<feature type="non-terminal residue" evidence="2">
    <location>
        <position position="367"/>
    </location>
</feature>
<feature type="domain" description="Neuroblastoma-amplified sequence N-terminal" evidence="1">
    <location>
        <begin position="14"/>
        <end position="162"/>
    </location>
</feature>
<evidence type="ECO:0000313" key="2">
    <source>
        <dbReference type="EMBL" id="KAJ9580563.1"/>
    </source>
</evidence>
<dbReference type="Proteomes" id="UP001233999">
    <property type="component" value="Unassembled WGS sequence"/>
</dbReference>
<dbReference type="PANTHER" id="PTHR15922">
    <property type="entry name" value="NEUROBLASTOMA-AMPLIFIED SEQUENCE"/>
    <property type="match status" value="1"/>
</dbReference>
<dbReference type="EMBL" id="JASPKZ010008269">
    <property type="protein sequence ID" value="KAJ9580563.1"/>
    <property type="molecule type" value="Genomic_DNA"/>
</dbReference>
<reference evidence="2" key="2">
    <citation type="submission" date="2023-05" db="EMBL/GenBank/DDBJ databases">
        <authorList>
            <person name="Fouks B."/>
        </authorList>
    </citation>
    <scope>NUCLEOTIDE SEQUENCE</scope>
    <source>
        <strain evidence="2">Stay&amp;Tobe</strain>
        <tissue evidence="2">Testes</tissue>
    </source>
</reference>